<proteinExistence type="predicted"/>
<feature type="compositionally biased region" description="Basic and acidic residues" evidence="1">
    <location>
        <begin position="39"/>
        <end position="49"/>
    </location>
</feature>
<reference evidence="2" key="1">
    <citation type="journal article" date="2015" name="Proc. Natl. Acad. Sci. U.S.A.">
        <title>Networks of energetic and metabolic interactions define dynamics in microbial communities.</title>
        <authorList>
            <person name="Embree M."/>
            <person name="Liu J.K."/>
            <person name="Al-Bassam M.M."/>
            <person name="Zengler K."/>
        </authorList>
    </citation>
    <scope>NUCLEOTIDE SEQUENCE</scope>
</reference>
<sequence length="49" mass="5713">MGCFESYMEFREELEKIKINQKNRPDPLKGKKGASGDLPLRREIAPEFD</sequence>
<feature type="region of interest" description="Disordered" evidence="1">
    <location>
        <begin position="21"/>
        <end position="49"/>
    </location>
</feature>
<name>A0A0W8F7I5_9ZZZZ</name>
<dbReference type="AlphaFoldDB" id="A0A0W8F7I5"/>
<protein>
    <submittedName>
        <fullName evidence="2">Uncharacterized protein</fullName>
    </submittedName>
</protein>
<gene>
    <name evidence="2" type="ORF">ASZ90_013461</name>
</gene>
<accession>A0A0W8F7I5</accession>
<dbReference type="EMBL" id="LNQE01001478">
    <property type="protein sequence ID" value="KUG16829.1"/>
    <property type="molecule type" value="Genomic_DNA"/>
</dbReference>
<comment type="caution">
    <text evidence="2">The sequence shown here is derived from an EMBL/GenBank/DDBJ whole genome shotgun (WGS) entry which is preliminary data.</text>
</comment>
<evidence type="ECO:0000313" key="2">
    <source>
        <dbReference type="EMBL" id="KUG16829.1"/>
    </source>
</evidence>
<organism evidence="2">
    <name type="scientific">hydrocarbon metagenome</name>
    <dbReference type="NCBI Taxonomy" id="938273"/>
    <lineage>
        <taxon>unclassified sequences</taxon>
        <taxon>metagenomes</taxon>
        <taxon>ecological metagenomes</taxon>
    </lineage>
</organism>
<evidence type="ECO:0000256" key="1">
    <source>
        <dbReference type="SAM" id="MobiDB-lite"/>
    </source>
</evidence>